<organism evidence="8">
    <name type="scientific">Eutreptiella gymnastica</name>
    <dbReference type="NCBI Taxonomy" id="73025"/>
    <lineage>
        <taxon>Eukaryota</taxon>
        <taxon>Discoba</taxon>
        <taxon>Euglenozoa</taxon>
        <taxon>Euglenida</taxon>
        <taxon>Spirocuta</taxon>
        <taxon>Euglenophyceae</taxon>
        <taxon>Eutreptiales</taxon>
        <taxon>Eutreptiaceae</taxon>
        <taxon>Eutreptiella</taxon>
    </lineage>
</organism>
<comment type="similarity">
    <text evidence="1">Belongs to the PI3/PI4-kinase family. Type II PI4K subfamily.</text>
</comment>
<dbReference type="InterPro" id="IPR044571">
    <property type="entry name" value="P4KG1-8"/>
</dbReference>
<sequence>MGTASNECSLRDEYHDIIAKEIDIGVELVDEGVGGTYFFTTRTAKEVRKVAVFKPSDEEPCARNNPKGFSDDVDGEKGGIRPGDGWLREVLAYRLDHLNFANVPETLEIKLPNRLFAKADLQKGCKHGSLQRFVRSGDGGRCKASCDVGPRAFPTEDVHRIGQLDVRLLNCDRHGGNALVQRDACGGVRLVPIDHSYILPRDAADLDFEWLFWPQSKQPFSAETKDYIARLDPERDSEILRQFKVDEASIELMHAATLTLQVGSEHGLSLRTIGRFLRRERMYEPSEFESAVAEARRPLEQGGDIDLTRLEAVLRQQLQSRCESPLKRPVQCRPEMVRAGSGLCGAEYAERSCCSEAEAEAEGSHGASSDFTAFTDEEHSDFLD</sequence>
<keyword evidence="5" id="KW-0067">ATP-binding</keyword>
<dbReference type="PROSITE" id="PS50290">
    <property type="entry name" value="PI3_4_KINASE_3"/>
    <property type="match status" value="1"/>
</dbReference>
<evidence type="ECO:0000256" key="2">
    <source>
        <dbReference type="ARBA" id="ARBA00022679"/>
    </source>
</evidence>
<protein>
    <recommendedName>
        <fullName evidence="7">PI3K/PI4K catalytic domain-containing protein</fullName>
    </recommendedName>
</protein>
<proteinExistence type="inferred from homology"/>
<evidence type="ECO:0000256" key="5">
    <source>
        <dbReference type="ARBA" id="ARBA00022840"/>
    </source>
</evidence>
<reference evidence="8" key="1">
    <citation type="submission" date="2021-01" db="EMBL/GenBank/DDBJ databases">
        <authorList>
            <person name="Corre E."/>
            <person name="Pelletier E."/>
            <person name="Niang G."/>
            <person name="Scheremetjew M."/>
            <person name="Finn R."/>
            <person name="Kale V."/>
            <person name="Holt S."/>
            <person name="Cochrane G."/>
            <person name="Meng A."/>
            <person name="Brown T."/>
            <person name="Cohen L."/>
        </authorList>
    </citation>
    <scope>NUCLEOTIDE SEQUENCE</scope>
    <source>
        <strain evidence="8">CCMP1594</strain>
    </source>
</reference>
<evidence type="ECO:0000256" key="3">
    <source>
        <dbReference type="ARBA" id="ARBA00022741"/>
    </source>
</evidence>
<evidence type="ECO:0000256" key="1">
    <source>
        <dbReference type="ARBA" id="ARBA00008941"/>
    </source>
</evidence>
<dbReference type="Pfam" id="PF00454">
    <property type="entry name" value="PI3_PI4_kinase"/>
    <property type="match status" value="1"/>
</dbReference>
<evidence type="ECO:0000256" key="4">
    <source>
        <dbReference type="ARBA" id="ARBA00022777"/>
    </source>
</evidence>
<dbReference type="PANTHER" id="PTHR45800:SF11">
    <property type="entry name" value="PHOSPHATIDYLINOSITOL 3-KINASE-RELATED PROTEIN KINASE"/>
    <property type="match status" value="1"/>
</dbReference>
<dbReference type="InterPro" id="IPR000403">
    <property type="entry name" value="PI3/4_kinase_cat_dom"/>
</dbReference>
<evidence type="ECO:0000259" key="7">
    <source>
        <dbReference type="PROSITE" id="PS50290"/>
    </source>
</evidence>
<dbReference type="AlphaFoldDB" id="A0A7S4CUS7"/>
<keyword evidence="2" id="KW-0808">Transferase</keyword>
<accession>A0A7S4CUS7</accession>
<feature type="region of interest" description="Disordered" evidence="6">
    <location>
        <begin position="359"/>
        <end position="384"/>
    </location>
</feature>
<gene>
    <name evidence="8" type="ORF">EGYM00163_LOCUS18278</name>
</gene>
<name>A0A7S4CUS7_9EUGL</name>
<keyword evidence="3" id="KW-0547">Nucleotide-binding</keyword>
<dbReference type="EMBL" id="HBJA01051561">
    <property type="protein sequence ID" value="CAE0807150.1"/>
    <property type="molecule type" value="Transcribed_RNA"/>
</dbReference>
<dbReference type="GO" id="GO:0016301">
    <property type="term" value="F:kinase activity"/>
    <property type="evidence" value="ECO:0007669"/>
    <property type="project" value="UniProtKB-KW"/>
</dbReference>
<dbReference type="PANTHER" id="PTHR45800">
    <property type="entry name" value="PHOSPHATIDYLINOSITOL 4-KINASE GAMMA"/>
    <property type="match status" value="1"/>
</dbReference>
<evidence type="ECO:0000313" key="8">
    <source>
        <dbReference type="EMBL" id="CAE0807150.1"/>
    </source>
</evidence>
<feature type="domain" description="PI3K/PI4K catalytic" evidence="7">
    <location>
        <begin position="23"/>
        <end position="325"/>
    </location>
</feature>
<keyword evidence="4" id="KW-0418">Kinase</keyword>
<dbReference type="GO" id="GO:0005524">
    <property type="term" value="F:ATP binding"/>
    <property type="evidence" value="ECO:0007669"/>
    <property type="project" value="UniProtKB-KW"/>
</dbReference>
<evidence type="ECO:0000256" key="6">
    <source>
        <dbReference type="SAM" id="MobiDB-lite"/>
    </source>
</evidence>